<dbReference type="AlphaFoldDB" id="A0AAW1QVB2"/>
<dbReference type="GO" id="GO:0003723">
    <property type="term" value="F:RNA binding"/>
    <property type="evidence" value="ECO:0007669"/>
    <property type="project" value="UniProtKB-UniRule"/>
</dbReference>
<feature type="compositionally biased region" description="Low complexity" evidence="2">
    <location>
        <begin position="430"/>
        <end position="445"/>
    </location>
</feature>
<gene>
    <name evidence="5" type="ORF">WJX81_001920</name>
</gene>
<evidence type="ECO:0000256" key="2">
    <source>
        <dbReference type="SAM" id="MobiDB-lite"/>
    </source>
</evidence>
<feature type="domain" description="PWI" evidence="4">
    <location>
        <begin position="582"/>
        <end position="680"/>
    </location>
</feature>
<dbReference type="InterPro" id="IPR034268">
    <property type="entry name" value="RBM25_RRM"/>
</dbReference>
<dbReference type="InterPro" id="IPR052768">
    <property type="entry name" value="RBM25"/>
</dbReference>
<proteinExistence type="predicted"/>
<dbReference type="CDD" id="cd12446">
    <property type="entry name" value="RRM_RBM25"/>
    <property type="match status" value="1"/>
</dbReference>
<feature type="region of interest" description="Disordered" evidence="2">
    <location>
        <begin position="169"/>
        <end position="223"/>
    </location>
</feature>
<dbReference type="Gene3D" id="3.30.70.330">
    <property type="match status" value="1"/>
</dbReference>
<dbReference type="Proteomes" id="UP001445335">
    <property type="component" value="Unassembled WGS sequence"/>
</dbReference>
<evidence type="ECO:0000256" key="1">
    <source>
        <dbReference type="PROSITE-ProRule" id="PRU00176"/>
    </source>
</evidence>
<evidence type="ECO:0000313" key="5">
    <source>
        <dbReference type="EMBL" id="KAK9825406.1"/>
    </source>
</evidence>
<feature type="compositionally biased region" description="Basic and acidic residues" evidence="2">
    <location>
        <begin position="446"/>
        <end position="458"/>
    </location>
</feature>
<accession>A0AAW1QVB2</accession>
<keyword evidence="6" id="KW-1185">Reference proteome</keyword>
<sequence length="680" mass="73219">MPYPGMRPPFLPGPLPLPLPRPTTLQQPLARPPTLAKPTTGGPEAAALAAAPAADASAALPGKATTLYVGKIALSVEEEAIRALLEACGPVKSWKRMTDPSTGAPKGFGFCEYEEVEGVLCALRLLNNLKLDGQELLLKTNTATQRYIEAVEKQRAAAAAAAAAARAHAADNAPPGTEAGADAAAGATSTETSAPANGAGSEDGEHGLEPEKAAEKTEEERDNDVLERVMALVSERAAAAGGGSQREAGGPAADADSFLSSLHHERRGGGSRGDRSSGGGDRRSGGEDRSERAMEAEFAREREMERKEHDARAREADRLLKERTRDWERHERDVREAAEREHEREKDAARERARLLRADLEDPDSDDDEPRWRRKPLVTSRRALARKWHRQREEEDDAADRAAEAQERGELPGPPDGELADGFSREGNGAVEAVDAQAAAAAAVEHAARQAQVDRDDPIYQAMMAAAKAPPRALPPPPGSGMAQAAQQQTAQQQAAAQGESRPQPAAPPPAAAAKPAQPRKRPLLAAFGDDDDDKPKRVLRTIQYTEEELRAMKAREAERVKPEDAEAALKELIRSIPTDREAVFAYPVKWGAFDAATAVLQPKLSAWINKKIKELLGVEEPSMVTFIIDQLKKHVEPASLLEELQAVLDEEAPGFVLKLFRSVIFDTEKQALGLLEGLP</sequence>
<feature type="compositionally biased region" description="Low complexity" evidence="2">
    <location>
        <begin position="173"/>
        <end position="196"/>
    </location>
</feature>
<dbReference type="PROSITE" id="PS50102">
    <property type="entry name" value="RRM"/>
    <property type="match status" value="1"/>
</dbReference>
<evidence type="ECO:0000259" key="3">
    <source>
        <dbReference type="PROSITE" id="PS50102"/>
    </source>
</evidence>
<feature type="compositionally biased region" description="Basic and acidic residues" evidence="2">
    <location>
        <begin position="203"/>
        <end position="223"/>
    </location>
</feature>
<feature type="compositionally biased region" description="Low complexity" evidence="2">
    <location>
        <begin position="483"/>
        <end position="498"/>
    </location>
</feature>
<evidence type="ECO:0000313" key="6">
    <source>
        <dbReference type="Proteomes" id="UP001445335"/>
    </source>
</evidence>
<dbReference type="SUPFAM" id="SSF54928">
    <property type="entry name" value="RNA-binding domain, RBD"/>
    <property type="match status" value="1"/>
</dbReference>
<dbReference type="Pfam" id="PF01480">
    <property type="entry name" value="PWI"/>
    <property type="match status" value="1"/>
</dbReference>
<organism evidence="5 6">
    <name type="scientific">Elliptochloris bilobata</name>
    <dbReference type="NCBI Taxonomy" id="381761"/>
    <lineage>
        <taxon>Eukaryota</taxon>
        <taxon>Viridiplantae</taxon>
        <taxon>Chlorophyta</taxon>
        <taxon>core chlorophytes</taxon>
        <taxon>Trebouxiophyceae</taxon>
        <taxon>Trebouxiophyceae incertae sedis</taxon>
        <taxon>Elliptochloris clade</taxon>
        <taxon>Elliptochloris</taxon>
    </lineage>
</organism>
<feature type="compositionally biased region" description="Basic and acidic residues" evidence="2">
    <location>
        <begin position="272"/>
        <end position="360"/>
    </location>
</feature>
<evidence type="ECO:0000259" key="4">
    <source>
        <dbReference type="PROSITE" id="PS51025"/>
    </source>
</evidence>
<dbReference type="PANTHER" id="PTHR18806">
    <property type="entry name" value="RBM25 PROTEIN"/>
    <property type="match status" value="1"/>
</dbReference>
<dbReference type="InterPro" id="IPR012677">
    <property type="entry name" value="Nucleotide-bd_a/b_plait_sf"/>
</dbReference>
<dbReference type="SMART" id="SM00311">
    <property type="entry name" value="PWI"/>
    <property type="match status" value="1"/>
</dbReference>
<feature type="compositionally biased region" description="Low complexity" evidence="2">
    <location>
        <begin position="462"/>
        <end position="471"/>
    </location>
</feature>
<dbReference type="EMBL" id="JALJOU010000074">
    <property type="protein sequence ID" value="KAK9825406.1"/>
    <property type="molecule type" value="Genomic_DNA"/>
</dbReference>
<dbReference type="Pfam" id="PF00076">
    <property type="entry name" value="RRM_1"/>
    <property type="match status" value="1"/>
</dbReference>
<dbReference type="InterPro" id="IPR002483">
    <property type="entry name" value="PWI_dom"/>
</dbReference>
<feature type="compositionally biased region" description="Basic and acidic residues" evidence="2">
    <location>
        <begin position="399"/>
        <end position="410"/>
    </location>
</feature>
<feature type="region of interest" description="Disordered" evidence="2">
    <location>
        <begin position="1"/>
        <end position="43"/>
    </location>
</feature>
<comment type="caution">
    <text evidence="5">The sequence shown here is derived from an EMBL/GenBank/DDBJ whole genome shotgun (WGS) entry which is preliminary data.</text>
</comment>
<protein>
    <recommendedName>
        <fullName evidence="7">PWI domain-containing protein</fullName>
    </recommendedName>
</protein>
<dbReference type="InterPro" id="IPR035979">
    <property type="entry name" value="RBD_domain_sf"/>
</dbReference>
<reference evidence="5 6" key="1">
    <citation type="journal article" date="2024" name="Nat. Commun.">
        <title>Phylogenomics reveals the evolutionary origins of lichenization in chlorophyte algae.</title>
        <authorList>
            <person name="Puginier C."/>
            <person name="Libourel C."/>
            <person name="Otte J."/>
            <person name="Skaloud P."/>
            <person name="Haon M."/>
            <person name="Grisel S."/>
            <person name="Petersen M."/>
            <person name="Berrin J.G."/>
            <person name="Delaux P.M."/>
            <person name="Dal Grande F."/>
            <person name="Keller J."/>
        </authorList>
    </citation>
    <scope>NUCLEOTIDE SEQUENCE [LARGE SCALE GENOMIC DNA]</scope>
    <source>
        <strain evidence="5 6">SAG 245.80</strain>
    </source>
</reference>
<dbReference type="PROSITE" id="PS51025">
    <property type="entry name" value="PWI"/>
    <property type="match status" value="1"/>
</dbReference>
<feature type="region of interest" description="Disordered" evidence="2">
    <location>
        <begin position="261"/>
        <end position="520"/>
    </location>
</feature>
<dbReference type="Gene3D" id="1.20.1390.10">
    <property type="entry name" value="PWI domain"/>
    <property type="match status" value="1"/>
</dbReference>
<dbReference type="SMART" id="SM00360">
    <property type="entry name" value="RRM"/>
    <property type="match status" value="1"/>
</dbReference>
<evidence type="ECO:0008006" key="7">
    <source>
        <dbReference type="Google" id="ProtNLM"/>
    </source>
</evidence>
<feature type="domain" description="RRM" evidence="3">
    <location>
        <begin position="65"/>
        <end position="143"/>
    </location>
</feature>
<dbReference type="PANTHER" id="PTHR18806:SF4">
    <property type="entry name" value="RNA-BINDING PROTEIN 25"/>
    <property type="match status" value="1"/>
</dbReference>
<name>A0AAW1QVB2_9CHLO</name>
<dbReference type="InterPro" id="IPR000504">
    <property type="entry name" value="RRM_dom"/>
</dbReference>
<feature type="compositionally biased region" description="Pro residues" evidence="2">
    <location>
        <begin position="1"/>
        <end position="21"/>
    </location>
</feature>
<keyword evidence="1" id="KW-0694">RNA-binding</keyword>